<dbReference type="InterPro" id="IPR006182">
    <property type="entry name" value="FliF_N_dom"/>
</dbReference>
<dbReference type="eggNOG" id="COG1766">
    <property type="taxonomic scope" value="Bacteria"/>
</dbReference>
<protein>
    <submittedName>
        <fullName evidence="7">Flagellar M-ring protein FliF</fullName>
    </submittedName>
</protein>
<dbReference type="Pfam" id="PF08345">
    <property type="entry name" value="YscJ_FliF_C"/>
    <property type="match status" value="1"/>
</dbReference>
<dbReference type="InterPro" id="IPR045851">
    <property type="entry name" value="AMP-bd_C_sf"/>
</dbReference>
<feature type="domain" description="Flagellar M-ring C-terminal" evidence="6">
    <location>
        <begin position="260"/>
        <end position="422"/>
    </location>
</feature>
<evidence type="ECO:0000256" key="1">
    <source>
        <dbReference type="ARBA" id="ARBA00004370"/>
    </source>
</evidence>
<comment type="subcellular location">
    <subcellularLocation>
        <location evidence="1">Membrane</location>
    </subcellularLocation>
</comment>
<keyword evidence="7" id="KW-0282">Flagellum</keyword>
<evidence type="ECO:0000313" key="8">
    <source>
        <dbReference type="Proteomes" id="UP000183918"/>
    </source>
</evidence>
<dbReference type="OrthoDB" id="9807026at2"/>
<dbReference type="InterPro" id="IPR043427">
    <property type="entry name" value="YscJ/FliF"/>
</dbReference>
<keyword evidence="4" id="KW-0812">Transmembrane</keyword>
<dbReference type="GO" id="GO:0016020">
    <property type="term" value="C:membrane"/>
    <property type="evidence" value="ECO:0007669"/>
    <property type="project" value="UniProtKB-SubCell"/>
</dbReference>
<keyword evidence="4" id="KW-1133">Transmembrane helix</keyword>
<evidence type="ECO:0000259" key="6">
    <source>
        <dbReference type="Pfam" id="PF08345"/>
    </source>
</evidence>
<name>A0A1H3EWP9_9FIRM</name>
<keyword evidence="7" id="KW-0969">Cilium</keyword>
<keyword evidence="2 4" id="KW-0472">Membrane</keyword>
<sequence length="535" mass="59242">MPEQVKKILDRFLEWWKKFETKQKALLISIIAVIVLALVILGVVVSRPSYVTIVTCEDTKKASEVKELFDKDGSINYKVSDDGLTFKVVKEDEANATILLGKNDIPSDGYSIENVTSGSFSTTEADKQKKYQLYLEKKFAEHLKTISHVKDAKVDLKLPSDDGTISSKKEQGYASIVLDLSKDLDEDQAYGIAQFVATELGNEDTSNVMIIDTKANVLYAGTDSENQVGAASSKLSYQQKQEAKIKKDIKDLLVKSKTYSNVEVSLGLKLDFDDTESVQHNFSAPDGQTNGMVGSVSEYGSESTGGPAAEPGTGSNDDTTYQTQDGNTTSSTISDKTTNYQNNEEIIKKKNSGGTIKYSESTASIKATQYVVYDEKKMKSSGELKGQSFDEFVSKNSKAKTVKVTKNMKTLIAKATGLDEANIEIQVLQQPEFVYDDSSISVTDILQIVLAVLIFALLGYVVFRSTQKAKEVEEVEPEVSVESLLQQTEEAEKDNLENIGYQEKSETRRLIEQFVDDNPEAVALLLRNWLNEDWE</sequence>
<feature type="transmembrane region" description="Helical" evidence="4">
    <location>
        <begin position="445"/>
        <end position="463"/>
    </location>
</feature>
<dbReference type="EMBL" id="FNPG01000004">
    <property type="protein sequence ID" value="SDX83156.1"/>
    <property type="molecule type" value="Genomic_DNA"/>
</dbReference>
<dbReference type="PANTHER" id="PTHR30046:SF0">
    <property type="entry name" value="FLAGELLAR M-RING PROTEIN"/>
    <property type="match status" value="1"/>
</dbReference>
<feature type="transmembrane region" description="Helical" evidence="4">
    <location>
        <begin position="25"/>
        <end position="45"/>
    </location>
</feature>
<accession>A0A1H3EWP9</accession>
<gene>
    <name evidence="7" type="ORF">SAMN02910414_00039</name>
</gene>
<keyword evidence="8" id="KW-1185">Reference proteome</keyword>
<dbReference type="Proteomes" id="UP000183918">
    <property type="component" value="Unassembled WGS sequence"/>
</dbReference>
<dbReference type="InterPro" id="IPR013556">
    <property type="entry name" value="Flag_M-ring_C"/>
</dbReference>
<dbReference type="Pfam" id="PF01514">
    <property type="entry name" value="YscJ_FliF"/>
    <property type="match status" value="1"/>
</dbReference>
<organism evidence="7 8">
    <name type="scientific">Lachnobacterium bovis DSM 14045</name>
    <dbReference type="NCBI Taxonomy" id="1122142"/>
    <lineage>
        <taxon>Bacteria</taxon>
        <taxon>Bacillati</taxon>
        <taxon>Bacillota</taxon>
        <taxon>Clostridia</taxon>
        <taxon>Lachnospirales</taxon>
        <taxon>Lachnospiraceae</taxon>
        <taxon>Lachnobacterium</taxon>
    </lineage>
</organism>
<evidence type="ECO:0000313" key="7">
    <source>
        <dbReference type="EMBL" id="SDX83156.1"/>
    </source>
</evidence>
<reference evidence="7 8" key="1">
    <citation type="submission" date="2016-10" db="EMBL/GenBank/DDBJ databases">
        <authorList>
            <person name="de Groot N.N."/>
        </authorList>
    </citation>
    <scope>NUCLEOTIDE SEQUENCE [LARGE SCALE GENOMIC DNA]</scope>
    <source>
        <strain evidence="7 8">DSM 14045</strain>
    </source>
</reference>
<keyword evidence="7" id="KW-0966">Cell projection</keyword>
<evidence type="ECO:0000259" key="5">
    <source>
        <dbReference type="Pfam" id="PF01514"/>
    </source>
</evidence>
<dbReference type="PANTHER" id="PTHR30046">
    <property type="entry name" value="FLAGELLAR M-RING PROTEIN"/>
    <property type="match status" value="1"/>
</dbReference>
<dbReference type="AlphaFoldDB" id="A0A1H3EWP9"/>
<dbReference type="Gene3D" id="3.30.300.30">
    <property type="match status" value="1"/>
</dbReference>
<feature type="compositionally biased region" description="Polar residues" evidence="3">
    <location>
        <begin position="279"/>
        <end position="304"/>
    </location>
</feature>
<proteinExistence type="predicted"/>
<feature type="domain" description="Flagellar M-ring N-terminal" evidence="5">
    <location>
        <begin position="46"/>
        <end position="219"/>
    </location>
</feature>
<evidence type="ECO:0000256" key="3">
    <source>
        <dbReference type="SAM" id="MobiDB-lite"/>
    </source>
</evidence>
<dbReference type="RefSeq" id="WP_074714804.1">
    <property type="nucleotide sequence ID" value="NZ_FNPG01000004.1"/>
</dbReference>
<evidence type="ECO:0000256" key="4">
    <source>
        <dbReference type="SAM" id="Phobius"/>
    </source>
</evidence>
<feature type="region of interest" description="Disordered" evidence="3">
    <location>
        <begin position="279"/>
        <end position="338"/>
    </location>
</feature>
<evidence type="ECO:0000256" key="2">
    <source>
        <dbReference type="ARBA" id="ARBA00023136"/>
    </source>
</evidence>
<feature type="compositionally biased region" description="Polar residues" evidence="3">
    <location>
        <begin position="313"/>
        <end position="338"/>
    </location>
</feature>
<dbReference type="STRING" id="1122142.SAMN02910414_00039"/>